<evidence type="ECO:0000256" key="7">
    <source>
        <dbReference type="ARBA" id="ARBA00025526"/>
    </source>
</evidence>
<keyword evidence="11" id="KW-1185">Reference proteome</keyword>
<proteinExistence type="predicted"/>
<dbReference type="KEGG" id="dpr:Despr_1043"/>
<dbReference type="CDD" id="cd15491">
    <property type="entry name" value="selB_III"/>
    <property type="match status" value="1"/>
</dbReference>
<dbReference type="Pfam" id="PF25461">
    <property type="entry name" value="Beta-barrel_SelB"/>
    <property type="match status" value="1"/>
</dbReference>
<name>A0A7U3YKV5_DESPD</name>
<dbReference type="InterPro" id="IPR015191">
    <property type="entry name" value="SelB_WHD4"/>
</dbReference>
<dbReference type="InterPro" id="IPR050055">
    <property type="entry name" value="EF-Tu_GTPase"/>
</dbReference>
<dbReference type="GO" id="GO:0005829">
    <property type="term" value="C:cytosol"/>
    <property type="evidence" value="ECO:0007669"/>
    <property type="project" value="TreeGrafter"/>
</dbReference>
<dbReference type="RefSeq" id="WP_015723758.1">
    <property type="nucleotide sequence ID" value="NC_014972.1"/>
</dbReference>
<keyword evidence="10" id="KW-0251">Elongation factor</keyword>
<evidence type="ECO:0000259" key="9">
    <source>
        <dbReference type="PROSITE" id="PS51722"/>
    </source>
</evidence>
<dbReference type="Gene3D" id="1.10.10.2770">
    <property type="match status" value="1"/>
</dbReference>
<keyword evidence="6" id="KW-0342">GTP-binding</keyword>
<dbReference type="InterPro" id="IPR000795">
    <property type="entry name" value="T_Tr_GTP-bd_dom"/>
</dbReference>
<dbReference type="SUPFAM" id="SSF46785">
    <property type="entry name" value="Winged helix' DNA-binding domain"/>
    <property type="match status" value="3"/>
</dbReference>
<dbReference type="Pfam" id="PF09107">
    <property type="entry name" value="WHD_3rd_SelB"/>
    <property type="match status" value="1"/>
</dbReference>
<dbReference type="EMBL" id="CP002364">
    <property type="protein sequence ID" value="ADW17215.1"/>
    <property type="molecule type" value="Genomic_DNA"/>
</dbReference>
<dbReference type="InterPro" id="IPR009000">
    <property type="entry name" value="Transl_B-barrel_sf"/>
</dbReference>
<protein>
    <recommendedName>
        <fullName evidence="2">Selenocysteine-specific elongation factor</fullName>
    </recommendedName>
    <alternativeName>
        <fullName evidence="8">SelB translation factor</fullName>
    </alternativeName>
</protein>
<dbReference type="GO" id="GO:0003723">
    <property type="term" value="F:RNA binding"/>
    <property type="evidence" value="ECO:0007669"/>
    <property type="project" value="InterPro"/>
</dbReference>
<sequence length="641" mass="70953">MREIILGTAGHVDHGKTSLIRALTGIETDRLKEEKERGITIELGFAYLDLPCGHRIGIVDVPGHEKFIRNMVAGTAGMDLVAFVIAADEGIMPQTVEHFEICQLLGVRDGLIVLTKKDMVETEWLDMVSEEVREFFTGSFLENAPIIPVDSLSGEGIDEIVRLLDAKVAAMDFHEEFGPFRLPVDRVFTMKGFGTVITGTALSGRVAVGDELMFHPGRLTAKIRGIQVHGQDVELVEAGHRTAINLQGIEKEQINRGDLAATPGSLIESTLLDAELHYLRSSRKELKNRTQVRVHLGTREIVGRVALLESDTLAPGESTHIQLILQDPVASWPGDRYVIRSYSPITTIGGGAILNVAPKKRKRTLERDREANRTYFSALAAADGEQKLLMLAEECGFQGITAEQLAARTGLFGKRLKKQLQHPISTGALLVIDSDSQRLLAASVAEDLNHQIIRLLTDFHARHPLKPALAKEELRSQLRPAVDQKVLQALLASLIKKGQVEQMGAEIKLSGHTVTLQVNEQEMEQKIGALYREAGLAPPNLKEVLAAFGEFPDRQIRQVIDLLLAKGTLIKINESLCFHAPAIHGLQEEVVAFIRQHGEIDAQRFKDLTGLTRKFSIPLLEYFDKIKLTIRIDDKRVLRKG</sequence>
<evidence type="ECO:0000256" key="6">
    <source>
        <dbReference type="ARBA" id="ARBA00023134"/>
    </source>
</evidence>
<dbReference type="SUPFAM" id="SSF50447">
    <property type="entry name" value="Translation proteins"/>
    <property type="match status" value="1"/>
</dbReference>
<gene>
    <name evidence="10" type="ordered locus">Despr_1043</name>
</gene>
<evidence type="ECO:0000313" key="11">
    <source>
        <dbReference type="Proteomes" id="UP000006365"/>
    </source>
</evidence>
<dbReference type="SUPFAM" id="SSF50465">
    <property type="entry name" value="EF-Tu/eEF-1alpha/eIF2-gamma C-terminal domain"/>
    <property type="match status" value="1"/>
</dbReference>
<dbReference type="PROSITE" id="PS51722">
    <property type="entry name" value="G_TR_2"/>
    <property type="match status" value="1"/>
</dbReference>
<evidence type="ECO:0000256" key="3">
    <source>
        <dbReference type="ARBA" id="ARBA00022490"/>
    </source>
</evidence>
<evidence type="ECO:0000256" key="5">
    <source>
        <dbReference type="ARBA" id="ARBA00022917"/>
    </source>
</evidence>
<evidence type="ECO:0000313" key="10">
    <source>
        <dbReference type="EMBL" id="ADW17215.1"/>
    </source>
</evidence>
<dbReference type="Gene3D" id="2.40.30.10">
    <property type="entry name" value="Translation factors"/>
    <property type="match status" value="1"/>
</dbReference>
<dbReference type="PROSITE" id="PS00301">
    <property type="entry name" value="G_TR_1"/>
    <property type="match status" value="1"/>
</dbReference>
<dbReference type="Pfam" id="PF09106">
    <property type="entry name" value="WHD_2nd_SelB"/>
    <property type="match status" value="1"/>
</dbReference>
<dbReference type="GO" id="GO:0001514">
    <property type="term" value="P:selenocysteine incorporation"/>
    <property type="evidence" value="ECO:0007669"/>
    <property type="project" value="InterPro"/>
</dbReference>
<dbReference type="InterPro" id="IPR004161">
    <property type="entry name" value="EFTu-like_2"/>
</dbReference>
<dbReference type="InterPro" id="IPR015190">
    <property type="entry name" value="Elong_fac_SelB-wing-hlx_typ-2"/>
</dbReference>
<evidence type="ECO:0000256" key="4">
    <source>
        <dbReference type="ARBA" id="ARBA00022741"/>
    </source>
</evidence>
<dbReference type="CDD" id="cd03696">
    <property type="entry name" value="SelB_II"/>
    <property type="match status" value="1"/>
</dbReference>
<dbReference type="InterPro" id="IPR057335">
    <property type="entry name" value="Beta-barrel_SelB"/>
</dbReference>
<dbReference type="InterPro" id="IPR036388">
    <property type="entry name" value="WH-like_DNA-bd_sf"/>
</dbReference>
<dbReference type="InterPro" id="IPR036390">
    <property type="entry name" value="WH_DNA-bd_sf"/>
</dbReference>
<dbReference type="CDD" id="cd04171">
    <property type="entry name" value="SelB"/>
    <property type="match status" value="1"/>
</dbReference>
<dbReference type="GO" id="GO:0003924">
    <property type="term" value="F:GTPase activity"/>
    <property type="evidence" value="ECO:0007669"/>
    <property type="project" value="InterPro"/>
</dbReference>
<reference evidence="10 11" key="1">
    <citation type="journal article" date="2011" name="Stand. Genomic Sci.">
        <title>Complete genome sequence of Desulfobulbus propionicus type strain (1pr3).</title>
        <authorList>
            <person name="Pagani I."/>
            <person name="Lapidus A."/>
            <person name="Nolan M."/>
            <person name="Lucas S."/>
            <person name="Hammon N."/>
            <person name="Deshpande S."/>
            <person name="Cheng J.F."/>
            <person name="Chertkov O."/>
            <person name="Davenport K."/>
            <person name="Tapia R."/>
            <person name="Han C."/>
            <person name="Goodwin L."/>
            <person name="Pitluck S."/>
            <person name="Liolios K."/>
            <person name="Mavromatis K."/>
            <person name="Ivanova N."/>
            <person name="Mikhailova N."/>
            <person name="Pati A."/>
            <person name="Chen A."/>
            <person name="Palaniappan K."/>
            <person name="Land M."/>
            <person name="Hauser L."/>
            <person name="Chang Y.J."/>
            <person name="Jeffries C.D."/>
            <person name="Detter J.C."/>
            <person name="Brambilla E."/>
            <person name="Kannan K.P."/>
            <person name="Djao O.D."/>
            <person name="Rohde M."/>
            <person name="Pukall R."/>
            <person name="Spring S."/>
            <person name="Goker M."/>
            <person name="Sikorski J."/>
            <person name="Woyke T."/>
            <person name="Bristow J."/>
            <person name="Eisen J.A."/>
            <person name="Markowitz V."/>
            <person name="Hugenholtz P."/>
            <person name="Kyrpides N.C."/>
            <person name="Klenk H.P."/>
        </authorList>
    </citation>
    <scope>NUCLEOTIDE SEQUENCE [LARGE SCALE GENOMIC DNA]</scope>
    <source>
        <strain evidence="11">ATCC 33891 / DSM 2032 / 1pr3</strain>
    </source>
</reference>
<dbReference type="Pfam" id="PF03144">
    <property type="entry name" value="GTP_EFTU_D2"/>
    <property type="match status" value="1"/>
</dbReference>
<keyword evidence="5" id="KW-0648">Protein biosynthesis</keyword>
<keyword evidence="4" id="KW-0547">Nucleotide-binding</keyword>
<dbReference type="Pfam" id="PF00009">
    <property type="entry name" value="GTP_EFTU"/>
    <property type="match status" value="1"/>
</dbReference>
<dbReference type="InterPro" id="IPR005225">
    <property type="entry name" value="Small_GTP-bd"/>
</dbReference>
<evidence type="ECO:0000256" key="1">
    <source>
        <dbReference type="ARBA" id="ARBA00004496"/>
    </source>
</evidence>
<comment type="subcellular location">
    <subcellularLocation>
        <location evidence="1">Cytoplasm</location>
    </subcellularLocation>
</comment>
<dbReference type="PANTHER" id="PTHR43721:SF22">
    <property type="entry name" value="ELONGATION FACTOR TU, MITOCHONDRIAL"/>
    <property type="match status" value="1"/>
</dbReference>
<accession>A0A7U3YKV5</accession>
<dbReference type="InterPro" id="IPR004535">
    <property type="entry name" value="Transl_elong_SelB"/>
</dbReference>
<dbReference type="Proteomes" id="UP000006365">
    <property type="component" value="Chromosome"/>
</dbReference>
<dbReference type="PANTHER" id="PTHR43721">
    <property type="entry name" value="ELONGATION FACTOR TU-RELATED"/>
    <property type="match status" value="1"/>
</dbReference>
<dbReference type="InterPro" id="IPR027417">
    <property type="entry name" value="P-loop_NTPase"/>
</dbReference>
<dbReference type="GO" id="GO:0005525">
    <property type="term" value="F:GTP binding"/>
    <property type="evidence" value="ECO:0007669"/>
    <property type="project" value="UniProtKB-KW"/>
</dbReference>
<dbReference type="NCBIfam" id="TIGR00231">
    <property type="entry name" value="small_GTP"/>
    <property type="match status" value="1"/>
</dbReference>
<evidence type="ECO:0000256" key="2">
    <source>
        <dbReference type="ARBA" id="ARBA00015953"/>
    </source>
</evidence>
<feature type="domain" description="Tr-type G" evidence="9">
    <location>
        <begin position="1"/>
        <end position="172"/>
    </location>
</feature>
<dbReference type="InterPro" id="IPR031157">
    <property type="entry name" value="G_TR_CS"/>
</dbReference>
<dbReference type="Gene3D" id="1.10.10.10">
    <property type="entry name" value="Winged helix-like DNA-binding domain superfamily/Winged helix DNA-binding domain"/>
    <property type="match status" value="1"/>
</dbReference>
<dbReference type="InterPro" id="IPR009001">
    <property type="entry name" value="Transl_elong_EF1A/Init_IF2_C"/>
</dbReference>
<dbReference type="Gene3D" id="3.40.50.300">
    <property type="entry name" value="P-loop containing nucleotide triphosphate hydrolases"/>
    <property type="match status" value="1"/>
</dbReference>
<dbReference type="NCBIfam" id="TIGR00475">
    <property type="entry name" value="selB"/>
    <property type="match status" value="1"/>
</dbReference>
<dbReference type="GO" id="GO:0003746">
    <property type="term" value="F:translation elongation factor activity"/>
    <property type="evidence" value="ECO:0007669"/>
    <property type="project" value="UniProtKB-KW"/>
</dbReference>
<dbReference type="AlphaFoldDB" id="A0A7U3YKV5"/>
<organism evidence="10 11">
    <name type="scientific">Desulfobulbus propionicus (strain ATCC 33891 / DSM 2032 / VKM B-1956 / 1pr3)</name>
    <dbReference type="NCBI Taxonomy" id="577650"/>
    <lineage>
        <taxon>Bacteria</taxon>
        <taxon>Pseudomonadati</taxon>
        <taxon>Thermodesulfobacteriota</taxon>
        <taxon>Desulfobulbia</taxon>
        <taxon>Desulfobulbales</taxon>
        <taxon>Desulfobulbaceae</taxon>
        <taxon>Desulfobulbus</taxon>
    </lineage>
</organism>
<evidence type="ECO:0000256" key="8">
    <source>
        <dbReference type="ARBA" id="ARBA00031615"/>
    </source>
</evidence>
<keyword evidence="3" id="KW-0963">Cytoplasm</keyword>
<dbReference type="SUPFAM" id="SSF52540">
    <property type="entry name" value="P-loop containing nucleoside triphosphate hydrolases"/>
    <property type="match status" value="1"/>
</dbReference>
<comment type="function">
    <text evidence="7">Translation factor necessary for the incorporation of selenocysteine into proteins. It probably replaces EF-Tu for the insertion of selenocysteine directed by the UGA codon. SelB binds GTP and GDP.</text>
</comment>